<reference evidence="5" key="1">
    <citation type="submission" date="2020-07" db="EMBL/GenBank/DDBJ databases">
        <title>Draft Genome Sequence of a Deep-Sea Yeast, Naganishia (Cryptococcus) liquefaciens strain N6.</title>
        <authorList>
            <person name="Han Y.W."/>
            <person name="Kajitani R."/>
            <person name="Morimoto H."/>
            <person name="Parhat M."/>
            <person name="Tsubouchi H."/>
            <person name="Bakenova O."/>
            <person name="Ogata M."/>
            <person name="Argunhan B."/>
            <person name="Aoki R."/>
            <person name="Kajiwara S."/>
            <person name="Itoh T."/>
            <person name="Iwasaki H."/>
        </authorList>
    </citation>
    <scope>NUCLEOTIDE SEQUENCE</scope>
    <source>
        <strain evidence="5">N6</strain>
    </source>
</reference>
<dbReference type="GO" id="GO:0006359">
    <property type="term" value="P:regulation of transcription by RNA polymerase III"/>
    <property type="evidence" value="ECO:0007669"/>
    <property type="project" value="TreeGrafter"/>
</dbReference>
<dbReference type="PANTHER" id="PTHR11740:SF39">
    <property type="entry name" value="CASEIN KINASE II SUBUNIT BETA"/>
    <property type="match status" value="1"/>
</dbReference>
<keyword evidence="6" id="KW-1185">Reference proteome</keyword>
<dbReference type="Proteomes" id="UP000620104">
    <property type="component" value="Unassembled WGS sequence"/>
</dbReference>
<evidence type="ECO:0000256" key="1">
    <source>
        <dbReference type="ARBA" id="ARBA00006941"/>
    </source>
</evidence>
<dbReference type="EMBL" id="BLZA01000043">
    <property type="protein sequence ID" value="GHJ89448.1"/>
    <property type="molecule type" value="Genomic_DNA"/>
</dbReference>
<organism evidence="5 6">
    <name type="scientific">Naganishia liquefaciens</name>
    <dbReference type="NCBI Taxonomy" id="104408"/>
    <lineage>
        <taxon>Eukaryota</taxon>
        <taxon>Fungi</taxon>
        <taxon>Dikarya</taxon>
        <taxon>Basidiomycota</taxon>
        <taxon>Agaricomycotina</taxon>
        <taxon>Tremellomycetes</taxon>
        <taxon>Filobasidiales</taxon>
        <taxon>Filobasidiaceae</taxon>
        <taxon>Naganishia</taxon>
    </lineage>
</organism>
<dbReference type="SUPFAM" id="SSF57798">
    <property type="entry name" value="Casein kinase II beta subunit"/>
    <property type="match status" value="1"/>
</dbReference>
<feature type="compositionally biased region" description="Polar residues" evidence="4">
    <location>
        <begin position="200"/>
        <end position="222"/>
    </location>
</feature>
<dbReference type="Pfam" id="PF01214">
    <property type="entry name" value="CK_II_beta"/>
    <property type="match status" value="1"/>
</dbReference>
<comment type="subunit">
    <text evidence="3">Tetramer of two alpha and two beta subunits.</text>
</comment>
<dbReference type="GO" id="GO:0005956">
    <property type="term" value="C:protein kinase CK2 complex"/>
    <property type="evidence" value="ECO:0007669"/>
    <property type="project" value="UniProtKB-UniRule"/>
</dbReference>
<dbReference type="Gene3D" id="1.10.1820.10">
    <property type="entry name" value="protein kinase ck2 holoenzyme, chain C, domain 1"/>
    <property type="match status" value="1"/>
</dbReference>
<dbReference type="PROSITE" id="PS01101">
    <property type="entry name" value="CK2_BETA"/>
    <property type="match status" value="1"/>
</dbReference>
<name>A0A8H3TZ18_9TREE</name>
<protein>
    <recommendedName>
        <fullName evidence="3">Casein kinase II subunit beta</fullName>
        <shortName evidence="3">CK II beta</shortName>
    </recommendedName>
</protein>
<gene>
    <name evidence="5" type="ORF">NliqN6_5850</name>
</gene>
<dbReference type="InterPro" id="IPR035991">
    <property type="entry name" value="Casein_kinase_II_beta-like"/>
</dbReference>
<evidence type="ECO:0000256" key="4">
    <source>
        <dbReference type="SAM" id="MobiDB-lite"/>
    </source>
</evidence>
<comment type="caution">
    <text evidence="5">The sequence shown here is derived from an EMBL/GenBank/DDBJ whole genome shotgun (WGS) entry which is preliminary data.</text>
</comment>
<dbReference type="GO" id="GO:0019887">
    <property type="term" value="F:protein kinase regulator activity"/>
    <property type="evidence" value="ECO:0007669"/>
    <property type="project" value="InterPro"/>
</dbReference>
<proteinExistence type="inferred from homology"/>
<dbReference type="SMART" id="SM01085">
    <property type="entry name" value="CK_II_beta"/>
    <property type="match status" value="1"/>
</dbReference>
<accession>A0A8H3TZ18</accession>
<evidence type="ECO:0000313" key="5">
    <source>
        <dbReference type="EMBL" id="GHJ89448.1"/>
    </source>
</evidence>
<dbReference type="InterPro" id="IPR016149">
    <property type="entry name" value="Casein_kin_II_reg-sub_N"/>
</dbReference>
<dbReference type="GO" id="GO:0005737">
    <property type="term" value="C:cytoplasm"/>
    <property type="evidence" value="ECO:0007669"/>
    <property type="project" value="TreeGrafter"/>
</dbReference>
<evidence type="ECO:0000256" key="3">
    <source>
        <dbReference type="RuleBase" id="RU361268"/>
    </source>
</evidence>
<dbReference type="InterPro" id="IPR000704">
    <property type="entry name" value="Casein_kinase_II_reg-sub"/>
</dbReference>
<sequence length="322" mass="35360">MDDYSTNSESDYANSWITWFLSTKGNEYFVEIDDDYLMDRFNLTGLNGEVVKDYSRALDMILDNLEGEESMDDEERESLDQSARLLYGLIHARFVVTSRGLAKMLEKYRRADFGRCPRVYCYQQPLLPVGLCDTPYVKAVKLYCPRCEDIYSPKSNRHGSIDGAYFGTTFPHMLFMVYPQMIPGKAPPPQITGQVGGASSGSMHGQAGANSTGSNVQSQQPSPLGPGFPRSGAGGDSTVQNPAATTSSSNAAPHAQIGGGTLSTAGAAMKAEMYDPKLFGFRVNEMAKLKRWREAQRDRQIKRLEAIEREEANGNGAPVMGA</sequence>
<evidence type="ECO:0000313" key="6">
    <source>
        <dbReference type="Proteomes" id="UP000620104"/>
    </source>
</evidence>
<dbReference type="GO" id="GO:0034456">
    <property type="term" value="C:UTP-C complex"/>
    <property type="evidence" value="ECO:0007669"/>
    <property type="project" value="TreeGrafter"/>
</dbReference>
<evidence type="ECO:0000256" key="2">
    <source>
        <dbReference type="ARBA" id="ARBA00045899"/>
    </source>
</evidence>
<dbReference type="PANTHER" id="PTHR11740">
    <property type="entry name" value="CASEIN KINASE II SUBUNIT BETA"/>
    <property type="match status" value="1"/>
</dbReference>
<dbReference type="AlphaFoldDB" id="A0A8H3TZ18"/>
<comment type="similarity">
    <text evidence="1 3">Belongs to the casein kinase 2 subunit beta family.</text>
</comment>
<dbReference type="FunFam" id="1.10.1820.10:FF:000005">
    <property type="entry name" value="Casein kinase II subunit beta"/>
    <property type="match status" value="1"/>
</dbReference>
<dbReference type="OrthoDB" id="3971593at2759"/>
<dbReference type="PRINTS" id="PR00472">
    <property type="entry name" value="CASNKINASEII"/>
</dbReference>
<dbReference type="FunFam" id="2.20.25.20:FF:000001">
    <property type="entry name" value="Casein kinase II subunit beta"/>
    <property type="match status" value="1"/>
</dbReference>
<comment type="function">
    <text evidence="2 3">Regulatory subunit of casein kinase II/CK2. As part of the kinase complex regulates the basal catalytic activity of the alpha subunit a constitutively active serine/threonine-protein kinase that phosphorylates a large number of substrates containing acidic residues C-terminal to the phosphorylated serine or threonine.</text>
</comment>
<dbReference type="Gene3D" id="2.20.25.20">
    <property type="match status" value="1"/>
</dbReference>
<feature type="region of interest" description="Disordered" evidence="4">
    <location>
        <begin position="187"/>
        <end position="257"/>
    </location>
</feature>
<feature type="compositionally biased region" description="Low complexity" evidence="4">
    <location>
        <begin position="241"/>
        <end position="253"/>
    </location>
</feature>